<comment type="caution">
    <text evidence="7">The sequence shown here is derived from an EMBL/GenBank/DDBJ whole genome shotgun (WGS) entry which is preliminary data.</text>
</comment>
<protein>
    <submittedName>
        <fullName evidence="7">Polyprenyl synthetase family protein</fullName>
    </submittedName>
</protein>
<dbReference type="InterPro" id="IPR000092">
    <property type="entry name" value="Polyprenyl_synt"/>
</dbReference>
<keyword evidence="8" id="KW-1185">Reference proteome</keyword>
<evidence type="ECO:0000313" key="8">
    <source>
        <dbReference type="Proteomes" id="UP001166784"/>
    </source>
</evidence>
<dbReference type="SFLD" id="SFLDS00005">
    <property type="entry name" value="Isoprenoid_Synthase_Type_I"/>
    <property type="match status" value="1"/>
</dbReference>
<dbReference type="PANTHER" id="PTHR12001">
    <property type="entry name" value="GERANYLGERANYL PYROPHOSPHATE SYNTHASE"/>
    <property type="match status" value="1"/>
</dbReference>
<keyword evidence="5" id="KW-0460">Magnesium</keyword>
<dbReference type="Gene3D" id="1.10.600.10">
    <property type="entry name" value="Farnesyl Diphosphate Synthase"/>
    <property type="match status" value="1"/>
</dbReference>
<keyword evidence="3 6" id="KW-0808">Transferase</keyword>
<comment type="similarity">
    <text evidence="2 6">Belongs to the FPP/GGPP synthase family.</text>
</comment>
<dbReference type="SUPFAM" id="SSF48576">
    <property type="entry name" value="Terpenoid synthases"/>
    <property type="match status" value="1"/>
</dbReference>
<keyword evidence="4" id="KW-0479">Metal-binding</keyword>
<dbReference type="PROSITE" id="PS00723">
    <property type="entry name" value="POLYPRENYL_SYNTHASE_1"/>
    <property type="match status" value="1"/>
</dbReference>
<reference evidence="7" key="2">
    <citation type="journal article" date="2023" name="Int. J. Syst. Evol. Microbiol.">
        <title>Streptomyces marispadix sp. nov., isolated from marine beach sediment of the Northern Coast of Portugal.</title>
        <authorList>
            <person name="dos Santos J.D.N."/>
            <person name="Vitorino I.R."/>
            <person name="Kallscheuer N."/>
            <person name="Srivastava A."/>
            <person name="Krautwurst S."/>
            <person name="Marz M."/>
            <person name="Jogler C."/>
            <person name="Lobo Da Cunha A."/>
            <person name="Catita J."/>
            <person name="Goncalves H."/>
            <person name="Gonzalez I."/>
            <person name="Reyes F."/>
            <person name="Lage O.M."/>
        </authorList>
    </citation>
    <scope>NUCLEOTIDE SEQUENCE</scope>
    <source>
        <strain evidence="7">M600PL45_2</strain>
    </source>
</reference>
<dbReference type="InterPro" id="IPR033749">
    <property type="entry name" value="Polyprenyl_synt_CS"/>
</dbReference>
<evidence type="ECO:0000313" key="7">
    <source>
        <dbReference type="EMBL" id="MCH6163768.1"/>
    </source>
</evidence>
<dbReference type="CDD" id="cd00685">
    <property type="entry name" value="Trans_IPPS_HT"/>
    <property type="match status" value="1"/>
</dbReference>
<proteinExistence type="inferred from homology"/>
<dbReference type="Pfam" id="PF00348">
    <property type="entry name" value="polyprenyl_synt"/>
    <property type="match status" value="1"/>
</dbReference>
<dbReference type="RefSeq" id="WP_241062634.1">
    <property type="nucleotide sequence ID" value="NZ_JAKWJU010000002.1"/>
</dbReference>
<dbReference type="EMBL" id="JAKWJU010000002">
    <property type="protein sequence ID" value="MCH6163768.1"/>
    <property type="molecule type" value="Genomic_DNA"/>
</dbReference>
<gene>
    <name evidence="7" type="ORF">MMA15_26220</name>
</gene>
<dbReference type="PROSITE" id="PS00444">
    <property type="entry name" value="POLYPRENYL_SYNTHASE_2"/>
    <property type="match status" value="1"/>
</dbReference>
<evidence type="ECO:0000256" key="5">
    <source>
        <dbReference type="ARBA" id="ARBA00022842"/>
    </source>
</evidence>
<sequence>MSTQTFTPERLDFTSIRRRIDTVLADCLRPLPLEEARCLGGRDDLTEVLTRYVTAPGKRIRPLLCVLGWHAAGGGSVTQPVLRTAASLELFHVFTLIHDDFMDGSDTRRGLPSAHRALTSLHAGRPDAEVLGASSAILLGDLALIRSDQLLHRAGLTWEQLRAVLPLLDSMRDEVLLGQYIDLLGAGPPADDLDRALTVARLKTAKYTVERPLQIGAALAGADSATLRGFSAFAVPLGEAFQLRDDLLGTFGSPGLTGKPVLEDLRSGKGTALMTMAARHASPVQRRLLEDLVGDPDLDETGAAAVCGVLETVGARQAVEDMIAERHRKALGALDDAGFPPQVTAALREIADGLTIRST</sequence>
<name>A0ABS9T5N5_9ACTN</name>
<evidence type="ECO:0000256" key="2">
    <source>
        <dbReference type="ARBA" id="ARBA00006706"/>
    </source>
</evidence>
<dbReference type="InterPro" id="IPR008949">
    <property type="entry name" value="Isoprenoid_synthase_dom_sf"/>
</dbReference>
<comment type="cofactor">
    <cofactor evidence="1">
        <name>Mg(2+)</name>
        <dbReference type="ChEBI" id="CHEBI:18420"/>
    </cofactor>
</comment>
<evidence type="ECO:0000256" key="3">
    <source>
        <dbReference type="ARBA" id="ARBA00022679"/>
    </source>
</evidence>
<dbReference type="PANTHER" id="PTHR12001:SF85">
    <property type="entry name" value="SHORT CHAIN ISOPRENYL DIPHOSPHATE SYNTHASE"/>
    <property type="match status" value="1"/>
</dbReference>
<accession>A0ABS9T5N5</accession>
<evidence type="ECO:0000256" key="6">
    <source>
        <dbReference type="RuleBase" id="RU004466"/>
    </source>
</evidence>
<reference evidence="7" key="1">
    <citation type="submission" date="2022-03" db="EMBL/GenBank/DDBJ databases">
        <authorList>
            <person name="Santos J.D.N."/>
            <person name="Kallscheuer N."/>
            <person name="Jogler C."/>
            <person name="Lage O.M."/>
        </authorList>
    </citation>
    <scope>NUCLEOTIDE SEQUENCE</scope>
    <source>
        <strain evidence="7">M600PL45_2</strain>
    </source>
</reference>
<organism evidence="7 8">
    <name type="scientific">Streptomyces marispadix</name>
    <dbReference type="NCBI Taxonomy" id="2922868"/>
    <lineage>
        <taxon>Bacteria</taxon>
        <taxon>Bacillati</taxon>
        <taxon>Actinomycetota</taxon>
        <taxon>Actinomycetes</taxon>
        <taxon>Kitasatosporales</taxon>
        <taxon>Streptomycetaceae</taxon>
        <taxon>Streptomyces</taxon>
    </lineage>
</organism>
<evidence type="ECO:0000256" key="4">
    <source>
        <dbReference type="ARBA" id="ARBA00022723"/>
    </source>
</evidence>
<evidence type="ECO:0000256" key="1">
    <source>
        <dbReference type="ARBA" id="ARBA00001946"/>
    </source>
</evidence>
<dbReference type="Proteomes" id="UP001166784">
    <property type="component" value="Unassembled WGS sequence"/>
</dbReference>